<dbReference type="Proteomes" id="UP000183567">
    <property type="component" value="Unassembled WGS sequence"/>
</dbReference>
<feature type="transmembrane region" description="Helical" evidence="1">
    <location>
        <begin position="20"/>
        <end position="41"/>
    </location>
</feature>
<keyword evidence="4" id="KW-1185">Reference proteome</keyword>
<dbReference type="AlphaFoldDB" id="A0A1J8R3W5"/>
<evidence type="ECO:0000256" key="1">
    <source>
        <dbReference type="SAM" id="Phobius"/>
    </source>
</evidence>
<organism evidence="3 4">
    <name type="scientific">Rhizopogon vesiculosus</name>
    <dbReference type="NCBI Taxonomy" id="180088"/>
    <lineage>
        <taxon>Eukaryota</taxon>
        <taxon>Fungi</taxon>
        <taxon>Dikarya</taxon>
        <taxon>Basidiomycota</taxon>
        <taxon>Agaricomycotina</taxon>
        <taxon>Agaricomycetes</taxon>
        <taxon>Agaricomycetidae</taxon>
        <taxon>Boletales</taxon>
        <taxon>Suillineae</taxon>
        <taxon>Rhizopogonaceae</taxon>
        <taxon>Rhizopogon</taxon>
    </lineage>
</organism>
<dbReference type="InterPro" id="IPR045340">
    <property type="entry name" value="DUF6533"/>
</dbReference>
<feature type="domain" description="DUF6533" evidence="2">
    <location>
        <begin position="28"/>
        <end position="70"/>
    </location>
</feature>
<dbReference type="Pfam" id="PF20151">
    <property type="entry name" value="DUF6533"/>
    <property type="match status" value="1"/>
</dbReference>
<comment type="caution">
    <text evidence="3">The sequence shown here is derived from an EMBL/GenBank/DDBJ whole genome shotgun (WGS) entry which is preliminary data.</text>
</comment>
<feature type="transmembrane region" description="Helical" evidence="1">
    <location>
        <begin position="162"/>
        <end position="182"/>
    </location>
</feature>
<accession>A0A1J8R3W5</accession>
<keyword evidence="1" id="KW-1133">Transmembrane helix</keyword>
<keyword evidence="1" id="KW-0472">Membrane</keyword>
<keyword evidence="1" id="KW-0812">Transmembrane</keyword>
<feature type="transmembrane region" description="Helical" evidence="1">
    <location>
        <begin position="61"/>
        <end position="81"/>
    </location>
</feature>
<sequence length="320" mass="36134">MNTFDGSVAYDSQLYTLAAYNVWVTRICQLCPCIIFFYDHLLTLDREVEYIWKRPVTSSNILYVIVRYGGGLLVVFTTMAFTSEHTSQKVHFFYHFKDGPVSAFSGQFSPYCSSEYTLYTIDLEKSYLRCVRNSHGRDYTNEPLPGIRICAVTRAPPALAYIWLPDIIFGAFLFVLAARVGFKRGRFGSNIFRMERKDLVDALLHGNLHYFFCILAVNVANAGIWKWLGYTWFEAPEGFAAVIEIILGCRMVLDLRSTVSRPEGLHLSDSFRLKPSFGAREGPSTYYSAVSTYELDASHQFIGPIEPASPSTTSGGVLVE</sequence>
<protein>
    <recommendedName>
        <fullName evidence="2">DUF6533 domain-containing protein</fullName>
    </recommendedName>
</protein>
<evidence type="ECO:0000259" key="2">
    <source>
        <dbReference type="Pfam" id="PF20151"/>
    </source>
</evidence>
<gene>
    <name evidence="3" type="ORF">AZE42_01973</name>
</gene>
<evidence type="ECO:0000313" key="3">
    <source>
        <dbReference type="EMBL" id="OJA20480.1"/>
    </source>
</evidence>
<dbReference type="EMBL" id="LVVM01000537">
    <property type="protein sequence ID" value="OJA20480.1"/>
    <property type="molecule type" value="Genomic_DNA"/>
</dbReference>
<reference evidence="3 4" key="1">
    <citation type="submission" date="2016-03" db="EMBL/GenBank/DDBJ databases">
        <title>Comparative genomics of the ectomycorrhizal sister species Rhizopogon vinicolor and Rhizopogon vesiculosus (Basidiomycota: Boletales) reveals a divergence of the mating type B locus.</title>
        <authorList>
            <person name="Mujic A.B."/>
            <person name="Kuo A."/>
            <person name="Tritt A."/>
            <person name="Lipzen A."/>
            <person name="Chen C."/>
            <person name="Johnson J."/>
            <person name="Sharma A."/>
            <person name="Barry K."/>
            <person name="Grigoriev I.V."/>
            <person name="Spatafora J.W."/>
        </authorList>
    </citation>
    <scope>NUCLEOTIDE SEQUENCE [LARGE SCALE GENOMIC DNA]</scope>
    <source>
        <strain evidence="3 4">AM-OR11-056</strain>
    </source>
</reference>
<feature type="transmembrane region" description="Helical" evidence="1">
    <location>
        <begin position="202"/>
        <end position="224"/>
    </location>
</feature>
<dbReference type="OrthoDB" id="3349377at2759"/>
<name>A0A1J8R3W5_9AGAM</name>
<proteinExistence type="predicted"/>
<evidence type="ECO:0000313" key="4">
    <source>
        <dbReference type="Proteomes" id="UP000183567"/>
    </source>
</evidence>